<proteinExistence type="predicted"/>
<dbReference type="EMBL" id="CP076023">
    <property type="protein sequence ID" value="QWC15891.1"/>
    <property type="molecule type" value="Genomic_DNA"/>
</dbReference>
<gene>
    <name evidence="1" type="ORF">KKR89_16800</name>
</gene>
<sequence>MSPALVVPDVTWTWAWVPATDTPGDQLADWLTATAEQLAAWTDGPDVASLPVELRAEAQAEMTPQAIGRATALWLCGRAAECPAGVRVVWGAGFVAEADRPLWAPIPVAVEFRTPVADDPTYLMDTVGTRGSEGDGRPPVVDYVTTAAGDGVRVAALVREPGGVASCRVDAALRAEVPAYGDRPASSVDVVLSTWTDDLGLAGALGEGVADLMQRVATLLLPGEDGVPGIVLENEERSVP</sequence>
<protein>
    <submittedName>
        <fullName evidence="1">Uncharacterized protein</fullName>
    </submittedName>
</protein>
<reference evidence="1 2" key="1">
    <citation type="submission" date="2021-05" db="EMBL/GenBank/DDBJ databases">
        <title>Novel species in genus Cellulomonas.</title>
        <authorList>
            <person name="Zhang G."/>
        </authorList>
    </citation>
    <scope>NUCLEOTIDE SEQUENCE [LARGE SCALE GENOMIC DNA]</scope>
    <source>
        <strain evidence="2">zg-ZUI157</strain>
    </source>
</reference>
<evidence type="ECO:0000313" key="2">
    <source>
        <dbReference type="Proteomes" id="UP000679335"/>
    </source>
</evidence>
<organism evidence="1 2">
    <name type="scientific">Cellulomonas dongxiuzhuiae</name>
    <dbReference type="NCBI Taxonomy" id="2819979"/>
    <lineage>
        <taxon>Bacteria</taxon>
        <taxon>Bacillati</taxon>
        <taxon>Actinomycetota</taxon>
        <taxon>Actinomycetes</taxon>
        <taxon>Micrococcales</taxon>
        <taxon>Cellulomonadaceae</taxon>
        <taxon>Cellulomonas</taxon>
    </lineage>
</organism>
<dbReference type="Proteomes" id="UP000679335">
    <property type="component" value="Chromosome"/>
</dbReference>
<evidence type="ECO:0000313" key="1">
    <source>
        <dbReference type="EMBL" id="QWC15891.1"/>
    </source>
</evidence>
<keyword evidence="2" id="KW-1185">Reference proteome</keyword>
<dbReference type="RefSeq" id="WP_208196469.1">
    <property type="nucleotide sequence ID" value="NZ_CP076023.1"/>
</dbReference>
<accession>A0ABX8GK31</accession>
<name>A0ABX8GK31_9CELL</name>